<evidence type="ECO:0000313" key="1">
    <source>
        <dbReference type="EMBL" id="GAA4407390.1"/>
    </source>
</evidence>
<name>A0ABP8KIU5_9MICO</name>
<gene>
    <name evidence="1" type="ORF">GCM10023168_23380</name>
</gene>
<dbReference type="EMBL" id="BAABGM010000014">
    <property type="protein sequence ID" value="GAA4407390.1"/>
    <property type="molecule type" value="Genomic_DNA"/>
</dbReference>
<dbReference type="Proteomes" id="UP001500945">
    <property type="component" value="Unassembled WGS sequence"/>
</dbReference>
<protein>
    <submittedName>
        <fullName evidence="1">Uncharacterized protein</fullName>
    </submittedName>
</protein>
<reference evidence="2" key="1">
    <citation type="journal article" date="2019" name="Int. J. Syst. Evol. Microbiol.">
        <title>The Global Catalogue of Microorganisms (GCM) 10K type strain sequencing project: providing services to taxonomists for standard genome sequencing and annotation.</title>
        <authorList>
            <consortium name="The Broad Institute Genomics Platform"/>
            <consortium name="The Broad Institute Genome Sequencing Center for Infectious Disease"/>
            <person name="Wu L."/>
            <person name="Ma J."/>
        </authorList>
    </citation>
    <scope>NUCLEOTIDE SEQUENCE [LARGE SCALE GENOMIC DNA]</scope>
    <source>
        <strain evidence="2">JCM 17809</strain>
    </source>
</reference>
<keyword evidence="2" id="KW-1185">Reference proteome</keyword>
<accession>A0ABP8KIU5</accession>
<organism evidence="1 2">
    <name type="scientific">Fodinibacter luteus</name>
    <dbReference type="NCBI Taxonomy" id="552064"/>
    <lineage>
        <taxon>Bacteria</taxon>
        <taxon>Bacillati</taxon>
        <taxon>Actinomycetota</taxon>
        <taxon>Actinomycetes</taxon>
        <taxon>Micrococcales</taxon>
        <taxon>Intrasporangiaceae</taxon>
        <taxon>Fodinibacter (ex Wang et al. 2009)</taxon>
    </lineage>
</organism>
<evidence type="ECO:0000313" key="2">
    <source>
        <dbReference type="Proteomes" id="UP001500945"/>
    </source>
</evidence>
<sequence length="59" mass="6365">MEAQEVAELPERAPSREPAAVLHANPVLRRFLIAARHPAGEEALQRASNLAVHGSAMAR</sequence>
<comment type="caution">
    <text evidence="1">The sequence shown here is derived from an EMBL/GenBank/DDBJ whole genome shotgun (WGS) entry which is preliminary data.</text>
</comment>
<proteinExistence type="predicted"/>